<dbReference type="Pfam" id="PF01205">
    <property type="entry name" value="Impact_N"/>
    <property type="match status" value="1"/>
</dbReference>
<dbReference type="InterPro" id="IPR036956">
    <property type="entry name" value="Impact_N_sf"/>
</dbReference>
<organism evidence="4 5">
    <name type="scientific">Corynebacterium uterequi</name>
    <dbReference type="NCBI Taxonomy" id="1072256"/>
    <lineage>
        <taxon>Bacteria</taxon>
        <taxon>Bacillati</taxon>
        <taxon>Actinomycetota</taxon>
        <taxon>Actinomycetes</taxon>
        <taxon>Mycobacteriales</taxon>
        <taxon>Corynebacteriaceae</taxon>
        <taxon>Corynebacterium</taxon>
    </lineage>
</organism>
<gene>
    <name evidence="4" type="ORF">CUTER_07215</name>
</gene>
<dbReference type="OrthoDB" id="9813771at2"/>
<dbReference type="EMBL" id="CP011546">
    <property type="protein sequence ID" value="AKK11432.1"/>
    <property type="molecule type" value="Genomic_DNA"/>
</dbReference>
<dbReference type="InterPro" id="IPR020568">
    <property type="entry name" value="Ribosomal_Su5_D2-typ_SF"/>
</dbReference>
<evidence type="ECO:0000313" key="5">
    <source>
        <dbReference type="Proteomes" id="UP000035548"/>
    </source>
</evidence>
<dbReference type="GO" id="GO:0006446">
    <property type="term" value="P:regulation of translational initiation"/>
    <property type="evidence" value="ECO:0007669"/>
    <property type="project" value="TreeGrafter"/>
</dbReference>
<dbReference type="SUPFAM" id="SSF54980">
    <property type="entry name" value="EF-G C-terminal domain-like"/>
    <property type="match status" value="1"/>
</dbReference>
<dbReference type="PANTHER" id="PTHR16301:SF20">
    <property type="entry name" value="IMPACT FAMILY MEMBER YIGZ"/>
    <property type="match status" value="1"/>
</dbReference>
<evidence type="ECO:0000313" key="4">
    <source>
        <dbReference type="EMBL" id="AKK11432.1"/>
    </source>
</evidence>
<sequence>MHTSYRIPADGLYTHELDIKRSRFITSLRRVRGEDDARAFINEVKARYPDARHNCSAYVVHVDDANPIERSSDDGEPSGTAGRPMLEQLKGSGMRDIAAVVTRYFGGIKLGAGGLVHAYSEAVGLTLESVPQRTRSLRELYLVEASHADAGRLEAELRARGVAVTDADYGASVTLTVAVAPGSRDGLADMLAALTRGQAEPVEAGTAWVED</sequence>
<dbReference type="InterPro" id="IPR020569">
    <property type="entry name" value="UPF0029_Impact_CS"/>
</dbReference>
<dbReference type="PANTHER" id="PTHR16301">
    <property type="entry name" value="IMPACT-RELATED"/>
    <property type="match status" value="1"/>
</dbReference>
<dbReference type="InterPro" id="IPR015796">
    <property type="entry name" value="Impact_YigZ-like"/>
</dbReference>
<dbReference type="Proteomes" id="UP000035548">
    <property type="component" value="Chromosome"/>
</dbReference>
<feature type="domain" description="Impact N-terminal" evidence="2">
    <location>
        <begin position="20"/>
        <end position="123"/>
    </location>
</feature>
<evidence type="ECO:0000259" key="3">
    <source>
        <dbReference type="Pfam" id="PF09186"/>
    </source>
</evidence>
<dbReference type="Gene3D" id="3.30.230.30">
    <property type="entry name" value="Impact, N-terminal domain"/>
    <property type="match status" value="1"/>
</dbReference>
<evidence type="ECO:0000256" key="1">
    <source>
        <dbReference type="ARBA" id="ARBA00007665"/>
    </source>
</evidence>
<comment type="similarity">
    <text evidence="1">Belongs to the IMPACT family.</text>
</comment>
<protein>
    <submittedName>
        <fullName evidence="4">YigZ family protein</fullName>
    </submittedName>
</protein>
<evidence type="ECO:0000259" key="2">
    <source>
        <dbReference type="Pfam" id="PF01205"/>
    </source>
</evidence>
<dbReference type="AlphaFoldDB" id="A0A0G3HJX2"/>
<dbReference type="GO" id="GO:0005737">
    <property type="term" value="C:cytoplasm"/>
    <property type="evidence" value="ECO:0007669"/>
    <property type="project" value="TreeGrafter"/>
</dbReference>
<dbReference type="InterPro" id="IPR023582">
    <property type="entry name" value="Impact"/>
</dbReference>
<dbReference type="RefSeq" id="WP_047259847.1">
    <property type="nucleotide sequence ID" value="NZ_CP011546.1"/>
</dbReference>
<dbReference type="InterPro" id="IPR035647">
    <property type="entry name" value="EFG_III/V"/>
</dbReference>
<dbReference type="PATRIC" id="fig|1072256.5.peg.1427"/>
<proteinExistence type="inferred from homology"/>
<name>A0A0G3HJX2_9CORY</name>
<dbReference type="KEGG" id="cut:CUTER_07215"/>
<dbReference type="Gene3D" id="3.30.70.240">
    <property type="match status" value="1"/>
</dbReference>
<reference evidence="5" key="2">
    <citation type="submission" date="2015-05" db="EMBL/GenBank/DDBJ databases">
        <title>Complete genome sequence of Corynebacterium uterequi DSM 45634, isolated from the uterus of a maiden mare.</title>
        <authorList>
            <person name="Ruckert C."/>
            <person name="Albersmeier A."/>
            <person name="Winkler A."/>
            <person name="Tauch A."/>
        </authorList>
    </citation>
    <scope>NUCLEOTIDE SEQUENCE [LARGE SCALE GENOMIC DNA]</scope>
    <source>
        <strain evidence="5">DSM 45634</strain>
    </source>
</reference>
<dbReference type="InterPro" id="IPR001498">
    <property type="entry name" value="Impact_N"/>
</dbReference>
<dbReference type="NCBIfam" id="TIGR00257">
    <property type="entry name" value="IMPACT_YIGZ"/>
    <property type="match status" value="1"/>
</dbReference>
<dbReference type="STRING" id="1072256.CUTER_07215"/>
<dbReference type="Pfam" id="PF09186">
    <property type="entry name" value="DUF1949"/>
    <property type="match status" value="1"/>
</dbReference>
<dbReference type="PROSITE" id="PS00910">
    <property type="entry name" value="UPF0029"/>
    <property type="match status" value="1"/>
</dbReference>
<dbReference type="InterPro" id="IPR015269">
    <property type="entry name" value="UPF0029_Impact_C"/>
</dbReference>
<accession>A0A0G3HJX2</accession>
<reference evidence="4 5" key="1">
    <citation type="journal article" date="2015" name="Genome Announc.">
        <title>Virulence Factor Genes Detected in the Complete Genome Sequence of Corynebacterium uterequi DSM 45634, Isolated from the Uterus of a Maiden Mare.</title>
        <authorList>
            <person name="Ruckert C."/>
            <person name="Kriete M."/>
            <person name="Jaenicke S."/>
            <person name="Winkler A."/>
            <person name="Tauch A."/>
        </authorList>
    </citation>
    <scope>NUCLEOTIDE SEQUENCE [LARGE SCALE GENOMIC DNA]</scope>
    <source>
        <strain evidence="4 5">DSM 45634</strain>
    </source>
</reference>
<feature type="domain" description="UPF0029" evidence="3">
    <location>
        <begin position="143"/>
        <end position="198"/>
    </location>
</feature>
<keyword evidence="5" id="KW-1185">Reference proteome</keyword>
<dbReference type="SUPFAM" id="SSF54211">
    <property type="entry name" value="Ribosomal protein S5 domain 2-like"/>
    <property type="match status" value="1"/>
</dbReference>